<keyword evidence="3" id="KW-1185">Reference proteome</keyword>
<sequence>MAADRQAEAAAGIGETDGENHETEERDADGRRPWELPPVSKKTDEGDDQKKTPADPHGELGRLIDLSG</sequence>
<proteinExistence type="predicted"/>
<evidence type="ECO:0000256" key="1">
    <source>
        <dbReference type="SAM" id="MobiDB-lite"/>
    </source>
</evidence>
<gene>
    <name evidence="2" type="ORF">THTE_2007</name>
</gene>
<accession>A0A286RF66</accession>
<feature type="region of interest" description="Disordered" evidence="1">
    <location>
        <begin position="1"/>
        <end position="68"/>
    </location>
</feature>
<organism evidence="2 3">
    <name type="scientific">Thermogutta terrifontis</name>
    <dbReference type="NCBI Taxonomy" id="1331910"/>
    <lineage>
        <taxon>Bacteria</taxon>
        <taxon>Pseudomonadati</taxon>
        <taxon>Planctomycetota</taxon>
        <taxon>Planctomycetia</taxon>
        <taxon>Pirellulales</taxon>
        <taxon>Thermoguttaceae</taxon>
        <taxon>Thermogutta</taxon>
    </lineage>
</organism>
<dbReference type="EMBL" id="CP018477">
    <property type="protein sequence ID" value="ASV74609.1"/>
    <property type="molecule type" value="Genomic_DNA"/>
</dbReference>
<dbReference type="KEGG" id="ttf:THTE_2007"/>
<protein>
    <submittedName>
        <fullName evidence="2">Uncharacterized protein</fullName>
    </submittedName>
</protein>
<evidence type="ECO:0000313" key="2">
    <source>
        <dbReference type="EMBL" id="ASV74609.1"/>
    </source>
</evidence>
<dbReference type="Proteomes" id="UP000215086">
    <property type="component" value="Chromosome"/>
</dbReference>
<feature type="compositionally biased region" description="Basic and acidic residues" evidence="1">
    <location>
        <begin position="41"/>
        <end position="62"/>
    </location>
</feature>
<dbReference type="AlphaFoldDB" id="A0A286RF66"/>
<name>A0A286RF66_9BACT</name>
<reference evidence="2 3" key="1">
    <citation type="journal article" name="Front. Microbiol.">
        <title>Sugar Metabolism of the First Thermophilic Planctomycete Thermogutta terrifontis: Comparative Genomic and Transcriptomic Approaches.</title>
        <authorList>
            <person name="Elcheninov A.G."/>
            <person name="Menzel P."/>
            <person name="Gudbergsdottir S.R."/>
            <person name="Slesarev A.I."/>
            <person name="Kadnikov V.V."/>
            <person name="Krogh A."/>
            <person name="Bonch-Osmolovskaya E.A."/>
            <person name="Peng X."/>
            <person name="Kublanov I.V."/>
        </authorList>
    </citation>
    <scope>NUCLEOTIDE SEQUENCE [LARGE SCALE GENOMIC DNA]</scope>
    <source>
        <strain evidence="2 3">R1</strain>
    </source>
</reference>
<feature type="compositionally biased region" description="Basic and acidic residues" evidence="1">
    <location>
        <begin position="18"/>
        <end position="34"/>
    </location>
</feature>
<evidence type="ECO:0000313" key="3">
    <source>
        <dbReference type="Proteomes" id="UP000215086"/>
    </source>
</evidence>